<dbReference type="SUPFAM" id="SSF51556">
    <property type="entry name" value="Metallo-dependent hydrolases"/>
    <property type="match status" value="1"/>
</dbReference>
<dbReference type="RefSeq" id="WP_091342207.1">
    <property type="nucleotide sequence ID" value="NZ_FMHV01000002.1"/>
</dbReference>
<dbReference type="InterPro" id="IPR001559">
    <property type="entry name" value="Phosphotriesterase"/>
</dbReference>
<evidence type="ECO:0000313" key="6">
    <source>
        <dbReference type="Proteomes" id="UP000199413"/>
    </source>
</evidence>
<reference evidence="6" key="1">
    <citation type="submission" date="2016-06" db="EMBL/GenBank/DDBJ databases">
        <authorList>
            <person name="Varghese N."/>
            <person name="Submissions Spin"/>
        </authorList>
    </citation>
    <scope>NUCLEOTIDE SEQUENCE [LARGE SCALE GENOMIC DNA]</scope>
    <source>
        <strain evidence="6">DSM 45431</strain>
    </source>
</reference>
<dbReference type="InterPro" id="IPR017947">
    <property type="entry name" value="AryldialkylPase_Zn-BS"/>
</dbReference>
<dbReference type="EMBL" id="FMHV01000002">
    <property type="protein sequence ID" value="SCL26902.1"/>
    <property type="molecule type" value="Genomic_DNA"/>
</dbReference>
<comment type="similarity">
    <text evidence="4">Belongs to the metallo-dependent hydrolases superfamily. Phosphotriesterase family.</text>
</comment>
<dbReference type="InterPro" id="IPR032466">
    <property type="entry name" value="Metal_Hydrolase"/>
</dbReference>
<comment type="caution">
    <text evidence="4">Lacks conserved residue(s) required for the propagation of feature annotation.</text>
</comment>
<evidence type="ECO:0000313" key="5">
    <source>
        <dbReference type="EMBL" id="SCL26902.1"/>
    </source>
</evidence>
<dbReference type="AlphaFoldDB" id="A0A1C6SC35"/>
<dbReference type="Pfam" id="PF02126">
    <property type="entry name" value="PTE"/>
    <property type="match status" value="1"/>
</dbReference>
<dbReference type="GO" id="GO:0016788">
    <property type="term" value="F:hydrolase activity, acting on ester bonds"/>
    <property type="evidence" value="ECO:0007669"/>
    <property type="project" value="InterPro"/>
</dbReference>
<dbReference type="PROSITE" id="PS51347">
    <property type="entry name" value="PHOSPHOTRIESTERASE_2"/>
    <property type="match status" value="1"/>
</dbReference>
<dbReference type="PIRSF" id="PIRSF016839">
    <property type="entry name" value="PhP"/>
    <property type="match status" value="1"/>
</dbReference>
<evidence type="ECO:0000256" key="1">
    <source>
        <dbReference type="ARBA" id="ARBA00022723"/>
    </source>
</evidence>
<proteinExistence type="inferred from homology"/>
<feature type="binding site" evidence="3">
    <location>
        <position position="196"/>
    </location>
    <ligand>
        <name>a divalent metal cation</name>
        <dbReference type="ChEBI" id="CHEBI:60240"/>
        <label>2</label>
    </ligand>
</feature>
<feature type="binding site" evidence="3">
    <location>
        <position position="168"/>
    </location>
    <ligand>
        <name>a divalent metal cation</name>
        <dbReference type="ChEBI" id="CHEBI:60240"/>
        <label>2</label>
    </ligand>
</feature>
<keyword evidence="1 3" id="KW-0479">Metal-binding</keyword>
<name>A0A1C6SC35_9ACTN</name>
<dbReference type="Gene3D" id="3.20.20.140">
    <property type="entry name" value="Metal-dependent hydrolases"/>
    <property type="match status" value="1"/>
</dbReference>
<evidence type="ECO:0000256" key="3">
    <source>
        <dbReference type="PIRSR" id="PIRSR601559-52"/>
    </source>
</evidence>
<dbReference type="OrthoDB" id="9795018at2"/>
<dbReference type="PROSITE" id="PS01322">
    <property type="entry name" value="PHOSPHOTRIESTERASE_1"/>
    <property type="match status" value="1"/>
</dbReference>
<dbReference type="PANTHER" id="PTHR10819:SF3">
    <property type="entry name" value="PHOSPHOTRIESTERASE-RELATED PROTEIN"/>
    <property type="match status" value="1"/>
</dbReference>
<evidence type="ECO:0000256" key="2">
    <source>
        <dbReference type="ARBA" id="ARBA00022801"/>
    </source>
</evidence>
<gene>
    <name evidence="5" type="ORF">GA0070624_3394</name>
</gene>
<dbReference type="GO" id="GO:0008270">
    <property type="term" value="F:zinc ion binding"/>
    <property type="evidence" value="ECO:0007669"/>
    <property type="project" value="InterPro"/>
</dbReference>
<sequence length="309" mass="34174">MTVNGPISPDELGFTLMHEHLLTRFWHATHRFDLAGMPEDERYIVEELTALAATECRTLVDVTPVGINRDPAALRDLSRRTGIQVVMGCGWYRDSYYPATAEIDRRSVDSLADELITEIETGAQGSGVRPGIIGEIGTEKSWMSPTEERVHRAAARAAKRTGLAIMMHSFASEIGLWQLQVLSEEGVDPSRVIIGHADSYRVRSYHQALLDAGANIEFDTLMWYRPTLFEDALDLVCEYVQGGFREQVLVSMDTCKSEHLSRFGGAGLTGIQEKVIPGLRARGLSEADLAAIFVENPRRILTVTAKAVA</sequence>
<feature type="binding site" evidence="3">
    <location>
        <position position="135"/>
    </location>
    <ligand>
        <name>a divalent metal cation</name>
        <dbReference type="ChEBI" id="CHEBI:60240"/>
        <label>1</label>
    </ligand>
</feature>
<feature type="binding site" evidence="3">
    <location>
        <position position="253"/>
    </location>
    <ligand>
        <name>a divalent metal cation</name>
        <dbReference type="ChEBI" id="CHEBI:60240"/>
        <label>1</label>
    </ligand>
</feature>
<dbReference type="STRING" id="568872.GA0070624_3394"/>
<evidence type="ECO:0000256" key="4">
    <source>
        <dbReference type="PROSITE-ProRule" id="PRU00679"/>
    </source>
</evidence>
<feature type="binding site" evidence="3">
    <location>
        <position position="135"/>
    </location>
    <ligand>
        <name>a divalent metal cation</name>
        <dbReference type="ChEBI" id="CHEBI:60240"/>
        <label>2</label>
    </ligand>
</feature>
<keyword evidence="6" id="KW-1185">Reference proteome</keyword>
<accession>A0A1C6SC35</accession>
<dbReference type="Proteomes" id="UP000199413">
    <property type="component" value="Unassembled WGS sequence"/>
</dbReference>
<comment type="cofactor">
    <cofactor evidence="3">
        <name>a divalent metal cation</name>
        <dbReference type="ChEBI" id="CHEBI:60240"/>
    </cofactor>
    <text evidence="3">Binds 2 divalent metal cations per subunit.</text>
</comment>
<organism evidence="5 6">
    <name type="scientific">Micromonospora rhizosphaerae</name>
    <dbReference type="NCBI Taxonomy" id="568872"/>
    <lineage>
        <taxon>Bacteria</taxon>
        <taxon>Bacillati</taxon>
        <taxon>Actinomycetota</taxon>
        <taxon>Actinomycetes</taxon>
        <taxon>Micromonosporales</taxon>
        <taxon>Micromonosporaceae</taxon>
        <taxon>Micromonospora</taxon>
    </lineage>
</organism>
<keyword evidence="2" id="KW-0378">Hydrolase</keyword>
<feature type="binding site" evidence="3">
    <location>
        <position position="20"/>
    </location>
    <ligand>
        <name>a divalent metal cation</name>
        <dbReference type="ChEBI" id="CHEBI:60240"/>
        <label>1</label>
    </ligand>
</feature>
<protein>
    <submittedName>
        <fullName evidence="5">Phosphotriesterase-related protein</fullName>
    </submittedName>
</protein>
<dbReference type="PANTHER" id="PTHR10819">
    <property type="entry name" value="PHOSPHOTRIESTERASE-RELATED"/>
    <property type="match status" value="1"/>
</dbReference>
<feature type="binding site" evidence="3">
    <location>
        <position position="18"/>
    </location>
    <ligand>
        <name>a divalent metal cation</name>
        <dbReference type="ChEBI" id="CHEBI:60240"/>
        <label>1</label>
    </ligand>
</feature>